<reference evidence="1 2" key="1">
    <citation type="submission" date="2019-03" db="EMBL/GenBank/DDBJ databases">
        <title>Sequencing the genomes of 1000 actinobacteria strains.</title>
        <authorList>
            <person name="Klenk H.-P."/>
        </authorList>
    </citation>
    <scope>NUCLEOTIDE SEQUENCE [LARGE SCALE GENOMIC DNA]</scope>
    <source>
        <strain evidence="1 2">DSM 43805</strain>
    </source>
</reference>
<dbReference type="Proteomes" id="UP000294901">
    <property type="component" value="Unassembled WGS sequence"/>
</dbReference>
<gene>
    <name evidence="1" type="ORF">C8E87_6871</name>
</gene>
<evidence type="ECO:0000313" key="1">
    <source>
        <dbReference type="EMBL" id="TDO31447.1"/>
    </source>
</evidence>
<name>A0A4R6J8G2_9ACTN</name>
<dbReference type="AlphaFoldDB" id="A0A4R6J8G2"/>
<sequence>MSDPDKSRHVTIMIADGRKQWRVTGPLEQELAAHRCQTATTEKQTLDAALEQLSSHSTIDVVIVNLLYPAENDGPPNQEPLGLAVVNAARDRERAVGNGKRTTLVVALRQPSTAYPDLDREARDAGADHVLEWSDLGPRSRYGGLKELAKWIHDELTRNDLIAPLPELSRDDEPGILTALSDIGEANVSLLITDLAATVAEVKSARLTYVTPGASGAHVLRAELTLADDTLRTWLLKFAKDAAELKTELINSQNVAGAYTTQLVVEYLPYGPASHGGWHAIAMVFASGAKTMRTWLCETSATDHVSDVFHQLFLDGGLATLYRNATRPAKEQRHGNHPVPAVEGLMLPPHRRLRVRTAIAELEGLMRESRAVELTVAPDIVSTIEGFVRSGEIAGRAVDHRHGVLEVVPQHADLHGGNILVLMARHPRPCVIDLAAYGRQHWALDVARLVVDIVMHCLDPAPESHFWDRWSVWRAAVARTSLFEPAADDPDNPAAIEALRWVAAHKDDLLPLLTDVKQWEWHVAVAEQLLRYACRHRLSTPKRLLGLVAAYDQLHLAQSALPNVPSSF</sequence>
<protein>
    <recommendedName>
        <fullName evidence="3">Phosphotransferase family enzyme</fullName>
    </recommendedName>
</protein>
<dbReference type="EMBL" id="SNWR01000002">
    <property type="protein sequence ID" value="TDO31447.1"/>
    <property type="molecule type" value="Genomic_DNA"/>
</dbReference>
<organism evidence="1 2">
    <name type="scientific">Paractinoplanes brasiliensis</name>
    <dbReference type="NCBI Taxonomy" id="52695"/>
    <lineage>
        <taxon>Bacteria</taxon>
        <taxon>Bacillati</taxon>
        <taxon>Actinomycetota</taxon>
        <taxon>Actinomycetes</taxon>
        <taxon>Micromonosporales</taxon>
        <taxon>Micromonosporaceae</taxon>
        <taxon>Paractinoplanes</taxon>
    </lineage>
</organism>
<evidence type="ECO:0008006" key="3">
    <source>
        <dbReference type="Google" id="ProtNLM"/>
    </source>
</evidence>
<proteinExistence type="predicted"/>
<dbReference type="SUPFAM" id="SSF56112">
    <property type="entry name" value="Protein kinase-like (PK-like)"/>
    <property type="match status" value="1"/>
</dbReference>
<dbReference type="InterPro" id="IPR011009">
    <property type="entry name" value="Kinase-like_dom_sf"/>
</dbReference>
<dbReference type="RefSeq" id="WP_133877558.1">
    <property type="nucleotide sequence ID" value="NZ_BOMD01000079.1"/>
</dbReference>
<dbReference type="OrthoDB" id="3342927at2"/>
<comment type="caution">
    <text evidence="1">The sequence shown here is derived from an EMBL/GenBank/DDBJ whole genome shotgun (WGS) entry which is preliminary data.</text>
</comment>
<evidence type="ECO:0000313" key="2">
    <source>
        <dbReference type="Proteomes" id="UP000294901"/>
    </source>
</evidence>
<accession>A0A4R6J8G2</accession>
<keyword evidence="2" id="KW-1185">Reference proteome</keyword>